<comment type="caution">
    <text evidence="1">The sequence shown here is derived from an EMBL/GenBank/DDBJ whole genome shotgun (WGS) entry which is preliminary data.</text>
</comment>
<evidence type="ECO:0008006" key="3">
    <source>
        <dbReference type="Google" id="ProtNLM"/>
    </source>
</evidence>
<evidence type="ECO:0000313" key="1">
    <source>
        <dbReference type="EMBL" id="MDN0064829.1"/>
    </source>
</evidence>
<name>A0ABT7XHG6_9ACTN</name>
<dbReference type="Proteomes" id="UP001168435">
    <property type="component" value="Unassembled WGS sequence"/>
</dbReference>
<proteinExistence type="predicted"/>
<gene>
    <name evidence="1" type="ORF">QVN30_11015</name>
</gene>
<dbReference type="EMBL" id="JAUEIQ010000014">
    <property type="protein sequence ID" value="MDN0064829.1"/>
    <property type="molecule type" value="Genomic_DNA"/>
</dbReference>
<evidence type="ECO:0000313" key="2">
    <source>
        <dbReference type="Proteomes" id="UP001168435"/>
    </source>
</evidence>
<keyword evidence="2" id="KW-1185">Reference proteome</keyword>
<reference evidence="1" key="2">
    <citation type="submission" date="2024-05" db="EMBL/GenBank/DDBJ databases">
        <title>Identification and characterization of horizontal gene transfer across gut microbiota members of farm animals based on homology search.</title>
        <authorList>
            <person name="Schwarzerova J."/>
            <person name="Nykrynova M."/>
            <person name="Jureckova K."/>
            <person name="Cejkova D."/>
            <person name="Rychlik I."/>
        </authorList>
    </citation>
    <scope>NUCLEOTIDE SEQUENCE</scope>
    <source>
        <strain evidence="1">176_SSukc20</strain>
    </source>
</reference>
<organism evidence="1 2">
    <name type="scientific">Collinsella ihumii</name>
    <dbReference type="NCBI Taxonomy" id="1720204"/>
    <lineage>
        <taxon>Bacteria</taxon>
        <taxon>Bacillati</taxon>
        <taxon>Actinomycetota</taxon>
        <taxon>Coriobacteriia</taxon>
        <taxon>Coriobacteriales</taxon>
        <taxon>Coriobacteriaceae</taxon>
        <taxon>Collinsella</taxon>
    </lineage>
</organism>
<dbReference type="RefSeq" id="WP_289836392.1">
    <property type="nucleotide sequence ID" value="NZ_JAUEIQ010000014.1"/>
</dbReference>
<protein>
    <recommendedName>
        <fullName evidence="3">HK97 gp10 family phage protein</fullName>
    </recommendedName>
</protein>
<accession>A0ABT7XHG6</accession>
<sequence>MADQSIERFVRSCMKECVDDNVSALAENAGEAGKRAVKLLKQRSKVRTGAYKKGWKADVKTDETGTECTVHNRVYQLTHLLENGHAIKNQTGKYYGNVPGDGVIAEVADQVAREFADMGGDGR</sequence>
<reference evidence="1" key="1">
    <citation type="submission" date="2023-06" db="EMBL/GenBank/DDBJ databases">
        <authorList>
            <person name="Zeman M."/>
            <person name="Kubasova T."/>
            <person name="Jahodarova E."/>
            <person name="Nykrynova M."/>
            <person name="Rychlik I."/>
        </authorList>
    </citation>
    <scope>NUCLEOTIDE SEQUENCE</scope>
    <source>
        <strain evidence="1">176_SSukc20</strain>
    </source>
</reference>